<reference evidence="2" key="1">
    <citation type="submission" date="2023-07" db="EMBL/GenBank/DDBJ databases">
        <title>30 novel species of actinomycetes from the DSMZ collection.</title>
        <authorList>
            <person name="Nouioui I."/>
        </authorList>
    </citation>
    <scope>NUCLEOTIDE SEQUENCE [LARGE SCALE GENOMIC DNA]</scope>
    <source>
        <strain evidence="2">DSM 44917</strain>
    </source>
</reference>
<keyword evidence="2" id="KW-1185">Reference proteome</keyword>
<dbReference type="RefSeq" id="WP_311633019.1">
    <property type="nucleotide sequence ID" value="NZ_JAVREN010000054.1"/>
</dbReference>
<comment type="caution">
    <text evidence="1">The sequence shown here is derived from an EMBL/GenBank/DDBJ whole genome shotgun (WGS) entry which is preliminary data.</text>
</comment>
<evidence type="ECO:0000313" key="2">
    <source>
        <dbReference type="Proteomes" id="UP001183388"/>
    </source>
</evidence>
<name>A0ABU2LEP5_9ACTN</name>
<gene>
    <name evidence="1" type="ORF">RM780_24270</name>
</gene>
<protein>
    <submittedName>
        <fullName evidence="1">Uncharacterized protein</fullName>
    </submittedName>
</protein>
<proteinExistence type="predicted"/>
<dbReference type="EMBL" id="JAVREN010000054">
    <property type="protein sequence ID" value="MDT0310045.1"/>
    <property type="molecule type" value="Genomic_DNA"/>
</dbReference>
<accession>A0ABU2LEP5</accession>
<organism evidence="1 2">
    <name type="scientific">Streptomyces boetiae</name>
    <dbReference type="NCBI Taxonomy" id="3075541"/>
    <lineage>
        <taxon>Bacteria</taxon>
        <taxon>Bacillati</taxon>
        <taxon>Actinomycetota</taxon>
        <taxon>Actinomycetes</taxon>
        <taxon>Kitasatosporales</taxon>
        <taxon>Streptomycetaceae</taxon>
        <taxon>Streptomyces</taxon>
    </lineage>
</organism>
<evidence type="ECO:0000313" key="1">
    <source>
        <dbReference type="EMBL" id="MDT0310045.1"/>
    </source>
</evidence>
<sequence>MALQVQLITNRGPFAAGAGMIHIPVAVYGLHRAPQLAMVDTNIALCPAETQRLVSDLTPLVGWPDPAVLLASETEGGVSACRAIEPSPVRVWR</sequence>
<dbReference type="Proteomes" id="UP001183388">
    <property type="component" value="Unassembled WGS sequence"/>
</dbReference>